<comment type="caution">
    <text evidence="1">The sequence shown here is derived from an EMBL/GenBank/DDBJ whole genome shotgun (WGS) entry which is preliminary data.</text>
</comment>
<organism evidence="1 2">
    <name type="scientific">Actinomadura fibrosa</name>
    <dbReference type="NCBI Taxonomy" id="111802"/>
    <lineage>
        <taxon>Bacteria</taxon>
        <taxon>Bacillati</taxon>
        <taxon>Actinomycetota</taxon>
        <taxon>Actinomycetes</taxon>
        <taxon>Streptosporangiales</taxon>
        <taxon>Thermomonosporaceae</taxon>
        <taxon>Actinomadura</taxon>
    </lineage>
</organism>
<dbReference type="Proteomes" id="UP001597063">
    <property type="component" value="Unassembled WGS sequence"/>
</dbReference>
<gene>
    <name evidence="1" type="ORF">ACFQZM_12600</name>
</gene>
<name>A0ABW2XFV9_9ACTN</name>
<reference evidence="2" key="1">
    <citation type="journal article" date="2019" name="Int. J. Syst. Evol. Microbiol.">
        <title>The Global Catalogue of Microorganisms (GCM) 10K type strain sequencing project: providing services to taxonomists for standard genome sequencing and annotation.</title>
        <authorList>
            <consortium name="The Broad Institute Genomics Platform"/>
            <consortium name="The Broad Institute Genome Sequencing Center for Infectious Disease"/>
            <person name="Wu L."/>
            <person name="Ma J."/>
        </authorList>
    </citation>
    <scope>NUCLEOTIDE SEQUENCE [LARGE SCALE GENOMIC DNA]</scope>
    <source>
        <strain evidence="2">JCM 9371</strain>
    </source>
</reference>
<dbReference type="RefSeq" id="WP_165502907.1">
    <property type="nucleotide sequence ID" value="NZ_CAACUY010000051.1"/>
</dbReference>
<dbReference type="EMBL" id="JBHTGP010000006">
    <property type="protein sequence ID" value="MFD0685341.1"/>
    <property type="molecule type" value="Genomic_DNA"/>
</dbReference>
<dbReference type="Pfam" id="PF13531">
    <property type="entry name" value="SBP_bac_11"/>
    <property type="match status" value="1"/>
</dbReference>
<proteinExistence type="predicted"/>
<accession>A0ABW2XFV9</accession>
<evidence type="ECO:0000313" key="2">
    <source>
        <dbReference type="Proteomes" id="UP001597063"/>
    </source>
</evidence>
<protein>
    <submittedName>
        <fullName evidence="1">Substrate-binding domain-containing protein</fullName>
    </submittedName>
</protein>
<sequence length="344" mass="35509">MDVGVRRSAVWAAAGALLVTGLGGGAWALGLFSGPSACAGSTLELSVAAQPEIAPALRDAASRFNVEKHRVAGRCVRARVTAVAPAAYVRDPATRARADAWAPESSLWLGVARDAGDTSVPAAGASLASSPVVLATTRPVEDEFRDADVKPSWKLLLDRKAGGIGLARRAADPAAGMTGTIAMIAVGQVDAKKADDVAGALRRDASPAQGGAGGASGVLAGIVGAERFDRPLAVTTEQAVVAYNGAHRPNPLAVLMPDEGTLSLDYPYVVTSRDQHKREAAEAFRDALGTRSSRDALGRAGFRATDGTLDAAYARQHGLAETAPRSLRFPTRKEIAEALSSWKA</sequence>
<evidence type="ECO:0000313" key="1">
    <source>
        <dbReference type="EMBL" id="MFD0685341.1"/>
    </source>
</evidence>
<keyword evidence="2" id="KW-1185">Reference proteome</keyword>
<dbReference type="SUPFAM" id="SSF53850">
    <property type="entry name" value="Periplasmic binding protein-like II"/>
    <property type="match status" value="1"/>
</dbReference>